<evidence type="ECO:0000313" key="6">
    <source>
        <dbReference type="Proteomes" id="UP001266305"/>
    </source>
</evidence>
<keyword evidence="6" id="KW-1185">Reference proteome</keyword>
<dbReference type="PROSITE" id="PS50294">
    <property type="entry name" value="WD_REPEATS_REGION"/>
    <property type="match status" value="1"/>
</dbReference>
<keyword evidence="1 4" id="KW-0853">WD repeat</keyword>
<feature type="repeat" description="WD" evidence="4">
    <location>
        <begin position="52"/>
        <end position="93"/>
    </location>
</feature>
<protein>
    <submittedName>
        <fullName evidence="5">WD repeat-containing protein 1</fullName>
    </submittedName>
</protein>
<dbReference type="InterPro" id="IPR015943">
    <property type="entry name" value="WD40/YVTN_repeat-like_dom_sf"/>
</dbReference>
<evidence type="ECO:0000256" key="1">
    <source>
        <dbReference type="ARBA" id="ARBA00022574"/>
    </source>
</evidence>
<dbReference type="InterPro" id="IPR001680">
    <property type="entry name" value="WD40_rpt"/>
</dbReference>
<sequence>MKLKDQSSSSLQRVAPGGTLLGVHSWRQPTLGSAFPAESGPRPLTKQVIVFLQDHSHFVNCVRFSPDGNRFATASADGQINLYDGKAGEKVYTLGGSKAHDGRIYAMSMNTDKTSKIWDVNVNSVVSVFPMGSTVLDQQLGCLWQKDHLLSVSLSGYINYLDRNNPSKPLRVIKGSASLNWKCTACAPPDCRQEQELTEHQGR</sequence>
<gene>
    <name evidence="5" type="primary">WDR1_5</name>
    <name evidence="5" type="ORF">P7K49_026709</name>
</gene>
<keyword evidence="2" id="KW-0677">Repeat</keyword>
<dbReference type="SMART" id="SM00320">
    <property type="entry name" value="WD40"/>
    <property type="match status" value="1"/>
</dbReference>
<dbReference type="InterPro" id="IPR036322">
    <property type="entry name" value="WD40_repeat_dom_sf"/>
</dbReference>
<dbReference type="EMBL" id="JASSZA010000013">
    <property type="protein sequence ID" value="KAK2095293.1"/>
    <property type="molecule type" value="Genomic_DNA"/>
</dbReference>
<proteinExistence type="inferred from homology"/>
<dbReference type="PANTHER" id="PTHR19856:SF0">
    <property type="entry name" value="WD REPEAT-CONTAINING PROTEIN 1"/>
    <property type="match status" value="1"/>
</dbReference>
<dbReference type="Gene3D" id="2.130.10.10">
    <property type="entry name" value="YVTN repeat-like/Quinoprotein amine dehydrogenase"/>
    <property type="match status" value="1"/>
</dbReference>
<dbReference type="Pfam" id="PF00400">
    <property type="entry name" value="WD40"/>
    <property type="match status" value="1"/>
</dbReference>
<evidence type="ECO:0000313" key="5">
    <source>
        <dbReference type="EMBL" id="KAK2095293.1"/>
    </source>
</evidence>
<dbReference type="Proteomes" id="UP001266305">
    <property type="component" value="Unassembled WGS sequence"/>
</dbReference>
<evidence type="ECO:0000256" key="4">
    <source>
        <dbReference type="PROSITE-ProRule" id="PRU00221"/>
    </source>
</evidence>
<comment type="caution">
    <text evidence="5">The sequence shown here is derived from an EMBL/GenBank/DDBJ whole genome shotgun (WGS) entry which is preliminary data.</text>
</comment>
<accession>A0ABQ9UDX7</accession>
<reference evidence="5 6" key="1">
    <citation type="submission" date="2023-05" db="EMBL/GenBank/DDBJ databases">
        <title>B98-5 Cell Line De Novo Hybrid Assembly: An Optical Mapping Approach.</title>
        <authorList>
            <person name="Kananen K."/>
            <person name="Auerbach J.A."/>
            <person name="Kautto E."/>
            <person name="Blachly J.S."/>
        </authorList>
    </citation>
    <scope>NUCLEOTIDE SEQUENCE [LARGE SCALE GENOMIC DNA]</scope>
    <source>
        <strain evidence="5">B95-8</strain>
        <tissue evidence="5">Cell line</tissue>
    </source>
</reference>
<name>A0ABQ9UDX7_SAGOE</name>
<dbReference type="SUPFAM" id="SSF50978">
    <property type="entry name" value="WD40 repeat-like"/>
    <property type="match status" value="1"/>
</dbReference>
<organism evidence="5 6">
    <name type="scientific">Saguinus oedipus</name>
    <name type="common">Cotton-top tamarin</name>
    <name type="synonym">Oedipomidas oedipus</name>
    <dbReference type="NCBI Taxonomy" id="9490"/>
    <lineage>
        <taxon>Eukaryota</taxon>
        <taxon>Metazoa</taxon>
        <taxon>Chordata</taxon>
        <taxon>Craniata</taxon>
        <taxon>Vertebrata</taxon>
        <taxon>Euteleostomi</taxon>
        <taxon>Mammalia</taxon>
        <taxon>Eutheria</taxon>
        <taxon>Euarchontoglires</taxon>
        <taxon>Primates</taxon>
        <taxon>Haplorrhini</taxon>
        <taxon>Platyrrhini</taxon>
        <taxon>Cebidae</taxon>
        <taxon>Callitrichinae</taxon>
        <taxon>Saguinus</taxon>
    </lineage>
</organism>
<evidence type="ECO:0000256" key="2">
    <source>
        <dbReference type="ARBA" id="ARBA00022737"/>
    </source>
</evidence>
<dbReference type="PANTHER" id="PTHR19856">
    <property type="entry name" value="WD-REPEATCONTAINING PROTEIN WDR1"/>
    <property type="match status" value="1"/>
</dbReference>
<dbReference type="PROSITE" id="PS50082">
    <property type="entry name" value="WD_REPEATS_2"/>
    <property type="match status" value="1"/>
</dbReference>
<evidence type="ECO:0000256" key="3">
    <source>
        <dbReference type="ARBA" id="ARBA00038366"/>
    </source>
</evidence>
<comment type="similarity">
    <text evidence="3">Belongs to the WD repeat AIP1 family.</text>
</comment>